<dbReference type="RefSeq" id="WP_134369591.1">
    <property type="nucleotide sequence ID" value="NZ_SOGN01000035.1"/>
</dbReference>
<dbReference type="Proteomes" id="UP000298433">
    <property type="component" value="Unassembled WGS sequence"/>
</dbReference>
<proteinExistence type="predicted"/>
<reference evidence="1 2" key="1">
    <citation type="submission" date="2019-03" db="EMBL/GenBank/DDBJ databases">
        <title>Genomics of glacier-inhabiting Cryobacterium strains.</title>
        <authorList>
            <person name="Liu Q."/>
            <person name="Xin Y.-H."/>
        </authorList>
    </citation>
    <scope>NUCLEOTIDE SEQUENCE [LARGE SCALE GENOMIC DNA]</scope>
    <source>
        <strain evidence="1 2">TMT2-48-2</strain>
    </source>
</reference>
<accession>A0A4R8XUT1</accession>
<comment type="caution">
    <text evidence="1">The sequence shown here is derived from an EMBL/GenBank/DDBJ whole genome shotgun (WGS) entry which is preliminary data.</text>
</comment>
<evidence type="ECO:0000313" key="2">
    <source>
        <dbReference type="Proteomes" id="UP000298433"/>
    </source>
</evidence>
<dbReference type="AlphaFoldDB" id="A0A4R8XUT1"/>
<protein>
    <submittedName>
        <fullName evidence="1">Uncharacterized protein</fullName>
    </submittedName>
</protein>
<keyword evidence="2" id="KW-1185">Reference proteome</keyword>
<sequence>MTQTPHLPVQPGDVIHFLVTGLSVFDFPGRGHVARQGDELTITPELITASWDGSNHSWLELADNPAAQLARYGAVHFGIGPYPANTDD</sequence>
<dbReference type="EMBL" id="SOGN01000035">
    <property type="protein sequence ID" value="TFC81160.1"/>
    <property type="molecule type" value="Genomic_DNA"/>
</dbReference>
<evidence type="ECO:0000313" key="1">
    <source>
        <dbReference type="EMBL" id="TFC81160.1"/>
    </source>
</evidence>
<dbReference type="OrthoDB" id="9813111at2"/>
<gene>
    <name evidence="1" type="ORF">E3T23_06590</name>
</gene>
<name>A0A4R8XUT1_9MICO</name>
<organism evidence="1 2">
    <name type="scientific">Cryobacterium cheniae</name>
    <dbReference type="NCBI Taxonomy" id="1259262"/>
    <lineage>
        <taxon>Bacteria</taxon>
        <taxon>Bacillati</taxon>
        <taxon>Actinomycetota</taxon>
        <taxon>Actinomycetes</taxon>
        <taxon>Micrococcales</taxon>
        <taxon>Microbacteriaceae</taxon>
        <taxon>Cryobacterium</taxon>
    </lineage>
</organism>